<feature type="domain" description="Alpha/beta hydrolase fold-3" evidence="1">
    <location>
        <begin position="1"/>
        <end position="102"/>
    </location>
</feature>
<evidence type="ECO:0000313" key="3">
    <source>
        <dbReference type="Proteomes" id="UP001156882"/>
    </source>
</evidence>
<sequence>MFYPNTDQRQSADSFLRYAQGFGLTAAEMAWFRDHYLPEPSMREDWRAAPLRAKSLVGVAPAVVVLAGHDILYSEGLAFAKRLQRENHVLLKNWPGQIHGFLSLSAFIPEAHEALAWATSAWAKLEAERL</sequence>
<dbReference type="Pfam" id="PF07859">
    <property type="entry name" value="Abhydrolase_3"/>
    <property type="match status" value="1"/>
</dbReference>
<proteinExistence type="predicted"/>
<protein>
    <recommendedName>
        <fullName evidence="1">Alpha/beta hydrolase fold-3 domain-containing protein</fullName>
    </recommendedName>
</protein>
<dbReference type="Gene3D" id="3.40.50.1820">
    <property type="entry name" value="alpha/beta hydrolase"/>
    <property type="match status" value="1"/>
</dbReference>
<dbReference type="SUPFAM" id="SSF53474">
    <property type="entry name" value="alpha/beta-Hydrolases"/>
    <property type="match status" value="1"/>
</dbReference>
<reference evidence="3" key="1">
    <citation type="journal article" date="2019" name="Int. J. Syst. Evol. Microbiol.">
        <title>The Global Catalogue of Microorganisms (GCM) 10K type strain sequencing project: providing services to taxonomists for standard genome sequencing and annotation.</title>
        <authorList>
            <consortium name="The Broad Institute Genomics Platform"/>
            <consortium name="The Broad Institute Genome Sequencing Center for Infectious Disease"/>
            <person name="Wu L."/>
            <person name="Ma J."/>
        </authorList>
    </citation>
    <scope>NUCLEOTIDE SEQUENCE [LARGE SCALE GENOMIC DNA]</scope>
    <source>
        <strain evidence="3">NBRC 101365</strain>
    </source>
</reference>
<dbReference type="InterPro" id="IPR013094">
    <property type="entry name" value="AB_hydrolase_3"/>
</dbReference>
<dbReference type="EMBL" id="BSPC01000063">
    <property type="protein sequence ID" value="GLS22373.1"/>
    <property type="molecule type" value="Genomic_DNA"/>
</dbReference>
<organism evidence="2 3">
    <name type="scientific">Labrys miyagiensis</name>
    <dbReference type="NCBI Taxonomy" id="346912"/>
    <lineage>
        <taxon>Bacteria</taxon>
        <taxon>Pseudomonadati</taxon>
        <taxon>Pseudomonadota</taxon>
        <taxon>Alphaproteobacteria</taxon>
        <taxon>Hyphomicrobiales</taxon>
        <taxon>Xanthobacteraceae</taxon>
        <taxon>Labrys</taxon>
    </lineage>
</organism>
<keyword evidence="3" id="KW-1185">Reference proteome</keyword>
<name>A0ABQ6CRG8_9HYPH</name>
<dbReference type="InterPro" id="IPR029058">
    <property type="entry name" value="AB_hydrolase_fold"/>
</dbReference>
<accession>A0ABQ6CRG8</accession>
<dbReference type="Proteomes" id="UP001156882">
    <property type="component" value="Unassembled WGS sequence"/>
</dbReference>
<gene>
    <name evidence="2" type="ORF">GCM10007874_53910</name>
</gene>
<comment type="caution">
    <text evidence="2">The sequence shown here is derived from an EMBL/GenBank/DDBJ whole genome shotgun (WGS) entry which is preliminary data.</text>
</comment>
<evidence type="ECO:0000313" key="2">
    <source>
        <dbReference type="EMBL" id="GLS22373.1"/>
    </source>
</evidence>
<evidence type="ECO:0000259" key="1">
    <source>
        <dbReference type="Pfam" id="PF07859"/>
    </source>
</evidence>